<dbReference type="EMBL" id="ML991909">
    <property type="protein sequence ID" value="KAF2228578.1"/>
    <property type="molecule type" value="Genomic_DNA"/>
</dbReference>
<dbReference type="Proteomes" id="UP000800092">
    <property type="component" value="Unassembled WGS sequence"/>
</dbReference>
<feature type="region of interest" description="Disordered" evidence="2">
    <location>
        <begin position="49"/>
        <end position="138"/>
    </location>
</feature>
<feature type="disulfide bond" evidence="1">
    <location>
        <begin position="338"/>
        <end position="347"/>
    </location>
</feature>
<evidence type="ECO:0000313" key="6">
    <source>
        <dbReference type="Proteomes" id="UP000800092"/>
    </source>
</evidence>
<dbReference type="PANTHER" id="PTHR17178:SF0">
    <property type="entry name" value="SERGLYCIN"/>
    <property type="match status" value="1"/>
</dbReference>
<keyword evidence="3" id="KW-1133">Transmembrane helix</keyword>
<evidence type="ECO:0000256" key="1">
    <source>
        <dbReference type="PROSITE-ProRule" id="PRU00076"/>
    </source>
</evidence>
<feature type="domain" description="EGF-like" evidence="4">
    <location>
        <begin position="311"/>
        <end position="348"/>
    </location>
</feature>
<accession>A0A6A6GSM7</accession>
<feature type="compositionally biased region" description="Polar residues" evidence="2">
    <location>
        <begin position="232"/>
        <end position="250"/>
    </location>
</feature>
<dbReference type="PANTHER" id="PTHR17178">
    <property type="entry name" value="SECRETORY GRANULE PROTEOGLYCAN CORE PROTEIN"/>
    <property type="match status" value="1"/>
</dbReference>
<keyword evidence="6" id="KW-1185">Reference proteome</keyword>
<reference evidence="5" key="1">
    <citation type="journal article" date="2020" name="Stud. Mycol.">
        <title>101 Dothideomycetes genomes: a test case for predicting lifestyles and emergence of pathogens.</title>
        <authorList>
            <person name="Haridas S."/>
            <person name="Albert R."/>
            <person name="Binder M."/>
            <person name="Bloem J."/>
            <person name="Labutti K."/>
            <person name="Salamov A."/>
            <person name="Andreopoulos B."/>
            <person name="Baker S."/>
            <person name="Barry K."/>
            <person name="Bills G."/>
            <person name="Bluhm B."/>
            <person name="Cannon C."/>
            <person name="Castanera R."/>
            <person name="Culley D."/>
            <person name="Daum C."/>
            <person name="Ezra D."/>
            <person name="Gonzalez J."/>
            <person name="Henrissat B."/>
            <person name="Kuo A."/>
            <person name="Liang C."/>
            <person name="Lipzen A."/>
            <person name="Lutzoni F."/>
            <person name="Magnuson J."/>
            <person name="Mondo S."/>
            <person name="Nolan M."/>
            <person name="Ohm R."/>
            <person name="Pangilinan J."/>
            <person name="Park H.-J."/>
            <person name="Ramirez L."/>
            <person name="Alfaro M."/>
            <person name="Sun H."/>
            <person name="Tritt A."/>
            <person name="Yoshinaga Y."/>
            <person name="Zwiers L.-H."/>
            <person name="Turgeon B."/>
            <person name="Goodwin S."/>
            <person name="Spatafora J."/>
            <person name="Crous P."/>
            <person name="Grigoriev I."/>
        </authorList>
    </citation>
    <scope>NUCLEOTIDE SEQUENCE</scope>
    <source>
        <strain evidence="5">Tuck. ex Michener</strain>
    </source>
</reference>
<evidence type="ECO:0000256" key="3">
    <source>
        <dbReference type="SAM" id="Phobius"/>
    </source>
</evidence>
<organism evidence="5 6">
    <name type="scientific">Viridothelium virens</name>
    <name type="common">Speckled blister lichen</name>
    <name type="synonym">Trypethelium virens</name>
    <dbReference type="NCBI Taxonomy" id="1048519"/>
    <lineage>
        <taxon>Eukaryota</taxon>
        <taxon>Fungi</taxon>
        <taxon>Dikarya</taxon>
        <taxon>Ascomycota</taxon>
        <taxon>Pezizomycotina</taxon>
        <taxon>Dothideomycetes</taxon>
        <taxon>Dothideomycetes incertae sedis</taxon>
        <taxon>Trypetheliales</taxon>
        <taxon>Trypetheliaceae</taxon>
        <taxon>Viridothelium</taxon>
    </lineage>
</organism>
<dbReference type="AlphaFoldDB" id="A0A6A6GSM7"/>
<keyword evidence="1" id="KW-0245">EGF-like domain</keyword>
<gene>
    <name evidence="5" type="ORF">EV356DRAFT_457484</name>
</gene>
<proteinExistence type="predicted"/>
<dbReference type="PROSITE" id="PS00022">
    <property type="entry name" value="EGF_1"/>
    <property type="match status" value="1"/>
</dbReference>
<comment type="caution">
    <text evidence="1">Lacks conserved residue(s) required for the propagation of feature annotation.</text>
</comment>
<keyword evidence="3" id="KW-0472">Membrane</keyword>
<dbReference type="CDD" id="cd00054">
    <property type="entry name" value="EGF_CA"/>
    <property type="match status" value="1"/>
</dbReference>
<protein>
    <recommendedName>
        <fullName evidence="4">EGF-like domain-containing protein</fullName>
    </recommendedName>
</protein>
<keyword evidence="1" id="KW-1015">Disulfide bond</keyword>
<keyword evidence="3" id="KW-0812">Transmembrane</keyword>
<dbReference type="OrthoDB" id="283575at2759"/>
<feature type="region of interest" description="Disordered" evidence="2">
    <location>
        <begin position="1"/>
        <end position="28"/>
    </location>
</feature>
<feature type="transmembrane region" description="Helical" evidence="3">
    <location>
        <begin position="271"/>
        <end position="298"/>
    </location>
</feature>
<evidence type="ECO:0000259" key="4">
    <source>
        <dbReference type="PROSITE" id="PS50026"/>
    </source>
</evidence>
<feature type="compositionally biased region" description="Low complexity" evidence="2">
    <location>
        <begin position="478"/>
        <end position="501"/>
    </location>
</feature>
<sequence length="573" mass="60118">MPSSAAQDFYIEEGSESQSDVDGPYTGDERRQIRIGNADAQAGLVRQASLGKRGRPALTTIKSADNLRSDRDLLPSQRSPSLTPKESRFPKPLSPIDPRVAKILGGLERGGALDPDLREQLTSPKPQGNLGDRVGAKRPPRLNVDAVKEAESRGSLSSLPELIRRATRLASNLERGKTASRLGMDFWEMGNADKGRNTPPSGRNRRSGSSLTDMLSAFPPPGLATPPLGSARSPNNPFRSPSNLNISQTAEDQEETPSQQKRRRRCCGMPLWVFILIMIALVLLVAAAIIVPIALIVLPKQNNSGKPAPGSIQACQQQLTCQNGGTNVVSSGTCRCLCVNGFTGNQCQTQSQDPSCTSSGVPGAASNATIGSAIPRLISAANTNFSIPLDSQQILPLFTANDFSCSSENALVTFNGQSQKRSLETDIDQEPVLEIFPSTTHPFVYPTQFAGTSLSSFSSTSSASSASSSSAPVPQSDTSPTGTASATASSPSSTGGSSTKSTMEDFARVAVLFVLQNTTQLSAATTASDNMASFFQGGSQEAGGNVTLGNGFSANLMSGILALPNGIRIGGKL</sequence>
<feature type="region of interest" description="Disordered" evidence="2">
    <location>
        <begin position="189"/>
        <end position="262"/>
    </location>
</feature>
<dbReference type="PROSITE" id="PS01186">
    <property type="entry name" value="EGF_2"/>
    <property type="match status" value="1"/>
</dbReference>
<evidence type="ECO:0000256" key="2">
    <source>
        <dbReference type="SAM" id="MobiDB-lite"/>
    </source>
</evidence>
<evidence type="ECO:0000313" key="5">
    <source>
        <dbReference type="EMBL" id="KAF2228578.1"/>
    </source>
</evidence>
<name>A0A6A6GSM7_VIRVR</name>
<dbReference type="PROSITE" id="PS50026">
    <property type="entry name" value="EGF_3"/>
    <property type="match status" value="1"/>
</dbReference>
<feature type="region of interest" description="Disordered" evidence="2">
    <location>
        <begin position="465"/>
        <end position="501"/>
    </location>
</feature>
<dbReference type="InterPro" id="IPR000742">
    <property type="entry name" value="EGF"/>
</dbReference>